<keyword evidence="1 3" id="KW-0812">Transmembrane</keyword>
<protein>
    <submittedName>
        <fullName evidence="3">Transmembrane protein 276</fullName>
    </submittedName>
</protein>
<dbReference type="KEGG" id="emc:129333766"/>
<dbReference type="CTD" id="84773"/>
<accession>A0AA97JRF1</accession>
<dbReference type="GeneID" id="129333766"/>
<keyword evidence="1" id="KW-0472">Membrane</keyword>
<dbReference type="Proteomes" id="UP001190640">
    <property type="component" value="Chromosome 7"/>
</dbReference>
<feature type="transmembrane region" description="Helical" evidence="1">
    <location>
        <begin position="94"/>
        <end position="111"/>
    </location>
</feature>
<evidence type="ECO:0000256" key="1">
    <source>
        <dbReference type="SAM" id="Phobius"/>
    </source>
</evidence>
<reference evidence="3" key="1">
    <citation type="submission" date="2025-08" db="UniProtKB">
        <authorList>
            <consortium name="RefSeq"/>
        </authorList>
    </citation>
    <scope>IDENTIFICATION</scope>
    <source>
        <tissue evidence="3">Blood</tissue>
    </source>
</reference>
<sequence length="208" mass="21418">MLSRLDGGAGVFSNLLLCVVCLSSGLQTFQIHRGAGAGFLLQAVAPLVETAAPFTAPLGSDLDSGPLDSTWFSAVVGLPLLAFAFHWLNGDHSTANILLGGALLLAAGSDFSGGGKAVMAHSIAMVASITILILSIFTGNGYGIIGSLLVGAAGLLEGTDLQRLLMLRKRDVVRCLMAGANLTLQWALQRARRELDQGAVGLSAETSN</sequence>
<feature type="transmembrane region" description="Helical" evidence="1">
    <location>
        <begin position="12"/>
        <end position="31"/>
    </location>
</feature>
<feature type="transmembrane region" description="Helical" evidence="1">
    <location>
        <begin position="70"/>
        <end position="88"/>
    </location>
</feature>
<name>A0AA97JRF1_EUBMA</name>
<keyword evidence="2" id="KW-1185">Reference proteome</keyword>
<organism evidence="2 3">
    <name type="scientific">Eublepharis macularius</name>
    <name type="common">Leopard gecko</name>
    <name type="synonym">Cyrtodactylus macularius</name>
    <dbReference type="NCBI Taxonomy" id="481883"/>
    <lineage>
        <taxon>Eukaryota</taxon>
        <taxon>Metazoa</taxon>
        <taxon>Chordata</taxon>
        <taxon>Craniata</taxon>
        <taxon>Vertebrata</taxon>
        <taxon>Euteleostomi</taxon>
        <taxon>Lepidosauria</taxon>
        <taxon>Squamata</taxon>
        <taxon>Bifurcata</taxon>
        <taxon>Gekkota</taxon>
        <taxon>Eublepharidae</taxon>
        <taxon>Eublepharinae</taxon>
        <taxon>Eublepharis</taxon>
    </lineage>
</organism>
<keyword evidence="1" id="KW-1133">Transmembrane helix</keyword>
<evidence type="ECO:0000313" key="2">
    <source>
        <dbReference type="Proteomes" id="UP001190640"/>
    </source>
</evidence>
<gene>
    <name evidence="3" type="primary">TMEM276</name>
</gene>
<proteinExistence type="predicted"/>
<dbReference type="AlphaFoldDB" id="A0AA97JRF1"/>
<evidence type="ECO:0000313" key="3">
    <source>
        <dbReference type="RefSeq" id="XP_054841614.1"/>
    </source>
</evidence>
<dbReference type="RefSeq" id="XP_054841614.1">
    <property type="nucleotide sequence ID" value="XM_054985639.1"/>
</dbReference>